<dbReference type="OrthoDB" id="8635520at2"/>
<gene>
    <name evidence="1" type="ORF">MBHS_03188</name>
</gene>
<proteinExistence type="predicted"/>
<protein>
    <submittedName>
        <fullName evidence="1">Uncharacterized protein</fullName>
    </submittedName>
</protein>
<dbReference type="Proteomes" id="UP000236724">
    <property type="component" value="Unassembled WGS sequence"/>
</dbReference>
<evidence type="ECO:0000313" key="1">
    <source>
        <dbReference type="EMBL" id="SEH07313.1"/>
    </source>
</evidence>
<organism evidence="1 2">
    <name type="scientific">Candidatus Venteria ishoeyi</name>
    <dbReference type="NCBI Taxonomy" id="1899563"/>
    <lineage>
        <taxon>Bacteria</taxon>
        <taxon>Pseudomonadati</taxon>
        <taxon>Pseudomonadota</taxon>
        <taxon>Gammaproteobacteria</taxon>
        <taxon>Thiotrichales</taxon>
        <taxon>Thiotrichaceae</taxon>
        <taxon>Venteria</taxon>
    </lineage>
</organism>
<dbReference type="AlphaFoldDB" id="A0A1H6FCG0"/>
<accession>A0A1H6FCG0</accession>
<name>A0A1H6FCG0_9GAMM</name>
<keyword evidence="2" id="KW-1185">Reference proteome</keyword>
<evidence type="ECO:0000313" key="2">
    <source>
        <dbReference type="Proteomes" id="UP000236724"/>
    </source>
</evidence>
<sequence length="78" mass="8762">MNAMTIETSVMADHQLHLNLPASLPVGCKLRVVIEPLEPSPETDPLDWPLSDKERAVWEELPTFCAEHPMQIASLENK</sequence>
<reference evidence="1 2" key="1">
    <citation type="submission" date="2016-10" db="EMBL/GenBank/DDBJ databases">
        <authorList>
            <person name="de Groot N.N."/>
        </authorList>
    </citation>
    <scope>NUCLEOTIDE SEQUENCE [LARGE SCALE GENOMIC DNA]</scope>
    <source>
        <strain evidence="1">MBHS1</strain>
    </source>
</reference>
<dbReference type="EMBL" id="FMSV02000528">
    <property type="protein sequence ID" value="SEH07313.1"/>
    <property type="molecule type" value="Genomic_DNA"/>
</dbReference>
<dbReference type="RefSeq" id="WP_103920973.1">
    <property type="nucleotide sequence ID" value="NZ_FMSV02000528.1"/>
</dbReference>